<dbReference type="InterPro" id="IPR003673">
    <property type="entry name" value="CoA-Trfase_fam_III"/>
</dbReference>
<keyword evidence="1 2" id="KW-0808">Transferase</keyword>
<dbReference type="InterPro" id="IPR050483">
    <property type="entry name" value="CoA-transferase_III_domain"/>
</dbReference>
<dbReference type="PANTHER" id="PTHR48207">
    <property type="entry name" value="SUCCINATE--HYDROXYMETHYLGLUTARATE COA-TRANSFERASE"/>
    <property type="match status" value="1"/>
</dbReference>
<reference evidence="2 3" key="1">
    <citation type="journal article" date="2015" name="Genome Announc.">
        <title>Complete Genome Sequence of Corynebacterium camporealensis DSM 44610, Isolated from the Milk of a Manchega Sheep with Subclinical Mastitis.</title>
        <authorList>
            <person name="Ruckert C."/>
            <person name="Albersmeier A."/>
            <person name="Winkler A."/>
            <person name="Tauch A."/>
        </authorList>
    </citation>
    <scope>NUCLEOTIDE SEQUENCE [LARGE SCALE GENOMIC DNA]</scope>
    <source>
        <strain evidence="2 3">DSM 44610</strain>
    </source>
</reference>
<dbReference type="KEGG" id="ccj:UL81_02935"/>
<dbReference type="AlphaFoldDB" id="A0A0F6QXA0"/>
<dbReference type="InterPro" id="IPR023606">
    <property type="entry name" value="CoA-Trfase_III_dom_1_sf"/>
</dbReference>
<organism evidence="2 3">
    <name type="scientific">Corynebacterium camporealensis</name>
    <dbReference type="NCBI Taxonomy" id="161896"/>
    <lineage>
        <taxon>Bacteria</taxon>
        <taxon>Bacillati</taxon>
        <taxon>Actinomycetota</taxon>
        <taxon>Actinomycetes</taxon>
        <taxon>Mycobacteriales</taxon>
        <taxon>Corynebacteriaceae</taxon>
        <taxon>Corynebacterium</taxon>
    </lineage>
</organism>
<dbReference type="SUPFAM" id="SSF89796">
    <property type="entry name" value="CoA-transferase family III (CaiB/BaiF)"/>
    <property type="match status" value="1"/>
</dbReference>
<evidence type="ECO:0000313" key="2">
    <source>
        <dbReference type="EMBL" id="AKE38568.1"/>
    </source>
</evidence>
<dbReference type="STRING" id="161896.UL81_02935"/>
<gene>
    <name evidence="2" type="ORF">UL81_02935</name>
</gene>
<dbReference type="InterPro" id="IPR044855">
    <property type="entry name" value="CoA-Trfase_III_dom3_sf"/>
</dbReference>
<dbReference type="OrthoDB" id="9797653at2"/>
<sequence>MTEVTEISGGTGPLEGVVVADFSRILAGPYCSMLLADLGATVIKVESAGGDDTRAWIPPSYEGKSTYYLSINRNKHSVVLDLRDENDLQTAYDILDRADVFLENFKPGSLAKFGLGPEHLASRWPNVVHVSVTGFGSASGALPGYDLLAQAISGFMHTTGQVDGDPSRAGVAIFDVITGLHATIAVLAGLLDKQKEGLGQHIELNLLSSALSALVNQSGAAAMTGVSPSRMGNDHPSLFPYGPFDCKDRPLVICLGNDRQFYRFAEVVGHPEWAENPDFISMDKRNRNREDLRELMEEALSSKTAEEWFGILRENGLPAAPILNVVEGLDFAETLGLDPRITAGEGEKSLPGVRNPLNFSRSELQYRLAPPELGEHTDAIQNWIANTEPKGAS</sequence>
<accession>A0A0F6QXA0</accession>
<protein>
    <submittedName>
        <fullName evidence="2">Putative acyl-CoA transferase/carnitine dehydratase</fullName>
    </submittedName>
</protein>
<keyword evidence="3" id="KW-1185">Reference proteome</keyword>
<name>A0A0F6QXA0_9CORY</name>
<evidence type="ECO:0000313" key="3">
    <source>
        <dbReference type="Proteomes" id="UP000033566"/>
    </source>
</evidence>
<evidence type="ECO:0000256" key="1">
    <source>
        <dbReference type="ARBA" id="ARBA00022679"/>
    </source>
</evidence>
<dbReference type="PATRIC" id="fig|161896.4.peg.578"/>
<dbReference type="HOGENOM" id="CLU_033975_0_0_11"/>
<proteinExistence type="predicted"/>
<dbReference type="GO" id="GO:0008410">
    <property type="term" value="F:CoA-transferase activity"/>
    <property type="evidence" value="ECO:0007669"/>
    <property type="project" value="TreeGrafter"/>
</dbReference>
<dbReference type="Gene3D" id="3.40.50.10540">
    <property type="entry name" value="Crotonobetainyl-coa:carnitine coa-transferase, domain 1"/>
    <property type="match status" value="1"/>
</dbReference>
<dbReference type="Proteomes" id="UP000033566">
    <property type="component" value="Chromosome"/>
</dbReference>
<dbReference type="RefSeq" id="WP_035106833.1">
    <property type="nucleotide sequence ID" value="NZ_CP011311.1"/>
</dbReference>
<dbReference type="Pfam" id="PF02515">
    <property type="entry name" value="CoA_transf_3"/>
    <property type="match status" value="1"/>
</dbReference>
<dbReference type="Gene3D" id="3.30.1540.10">
    <property type="entry name" value="formyl-coa transferase, domain 3"/>
    <property type="match status" value="1"/>
</dbReference>
<dbReference type="EMBL" id="CP011311">
    <property type="protein sequence ID" value="AKE38568.1"/>
    <property type="molecule type" value="Genomic_DNA"/>
</dbReference>
<dbReference type="PANTHER" id="PTHR48207:SF3">
    <property type="entry name" value="SUCCINATE--HYDROXYMETHYLGLUTARATE COA-TRANSFERASE"/>
    <property type="match status" value="1"/>
</dbReference>